<reference evidence="1" key="2">
    <citation type="journal article" date="2015" name="Data Brief">
        <title>Shoot transcriptome of the giant reed, Arundo donax.</title>
        <authorList>
            <person name="Barrero R.A."/>
            <person name="Guerrero F.D."/>
            <person name="Moolhuijzen P."/>
            <person name="Goolsby J.A."/>
            <person name="Tidwell J."/>
            <person name="Bellgard S.E."/>
            <person name="Bellgard M.I."/>
        </authorList>
    </citation>
    <scope>NUCLEOTIDE SEQUENCE</scope>
    <source>
        <tissue evidence="1">Shoot tissue taken approximately 20 cm above the soil surface</tissue>
    </source>
</reference>
<organism evidence="1">
    <name type="scientific">Arundo donax</name>
    <name type="common">Giant reed</name>
    <name type="synonym">Donax arundinaceus</name>
    <dbReference type="NCBI Taxonomy" id="35708"/>
    <lineage>
        <taxon>Eukaryota</taxon>
        <taxon>Viridiplantae</taxon>
        <taxon>Streptophyta</taxon>
        <taxon>Embryophyta</taxon>
        <taxon>Tracheophyta</taxon>
        <taxon>Spermatophyta</taxon>
        <taxon>Magnoliopsida</taxon>
        <taxon>Liliopsida</taxon>
        <taxon>Poales</taxon>
        <taxon>Poaceae</taxon>
        <taxon>PACMAD clade</taxon>
        <taxon>Arundinoideae</taxon>
        <taxon>Arundineae</taxon>
        <taxon>Arundo</taxon>
    </lineage>
</organism>
<evidence type="ECO:0000313" key="1">
    <source>
        <dbReference type="EMBL" id="JAD32618.1"/>
    </source>
</evidence>
<reference evidence="1" key="1">
    <citation type="submission" date="2014-09" db="EMBL/GenBank/DDBJ databases">
        <authorList>
            <person name="Magalhaes I.L.F."/>
            <person name="Oliveira U."/>
            <person name="Santos F.R."/>
            <person name="Vidigal T.H.D.A."/>
            <person name="Brescovit A.D."/>
            <person name="Santos A.J."/>
        </authorList>
    </citation>
    <scope>NUCLEOTIDE SEQUENCE</scope>
    <source>
        <tissue evidence="1">Shoot tissue taken approximately 20 cm above the soil surface</tissue>
    </source>
</reference>
<name>A0A0A8Z4N2_ARUDO</name>
<dbReference type="AlphaFoldDB" id="A0A0A8Z4N2"/>
<dbReference type="EMBL" id="GBRH01265277">
    <property type="protein sequence ID" value="JAD32618.1"/>
    <property type="molecule type" value="Transcribed_RNA"/>
</dbReference>
<accession>A0A0A8Z4N2</accession>
<sequence length="83" mass="9071">MRWTRWSVANVASIASVPRSMIVPSGLEGLVMRMPLTRMPWLRAPSYAATSASMVRVKSLELSHSIGSSLTPDLQQQSRSKAG</sequence>
<proteinExistence type="predicted"/>
<protein>
    <submittedName>
        <fullName evidence="1">Acs7</fullName>
    </submittedName>
</protein>